<protein>
    <submittedName>
        <fullName evidence="2">Uncharacterized protein</fullName>
    </submittedName>
</protein>
<organism evidence="2 3">
    <name type="scientific">Malus baccata</name>
    <name type="common">Siberian crab apple</name>
    <name type="synonym">Pyrus baccata</name>
    <dbReference type="NCBI Taxonomy" id="106549"/>
    <lineage>
        <taxon>Eukaryota</taxon>
        <taxon>Viridiplantae</taxon>
        <taxon>Streptophyta</taxon>
        <taxon>Embryophyta</taxon>
        <taxon>Tracheophyta</taxon>
        <taxon>Spermatophyta</taxon>
        <taxon>Magnoliopsida</taxon>
        <taxon>eudicotyledons</taxon>
        <taxon>Gunneridae</taxon>
        <taxon>Pentapetalae</taxon>
        <taxon>rosids</taxon>
        <taxon>fabids</taxon>
        <taxon>Rosales</taxon>
        <taxon>Rosaceae</taxon>
        <taxon>Amygdaloideae</taxon>
        <taxon>Maleae</taxon>
        <taxon>Malus</taxon>
    </lineage>
</organism>
<reference evidence="2 3" key="1">
    <citation type="journal article" date="2019" name="G3 (Bethesda)">
        <title>Sequencing of a Wild Apple (Malus baccata) Genome Unravels the Differences Between Cultivated and Wild Apple Species Regarding Disease Resistance and Cold Tolerance.</title>
        <authorList>
            <person name="Chen X."/>
        </authorList>
    </citation>
    <scope>NUCLEOTIDE SEQUENCE [LARGE SCALE GENOMIC DNA]</scope>
    <source>
        <strain evidence="3">cv. Shandingzi</strain>
        <tissue evidence="2">Leaves</tissue>
    </source>
</reference>
<feature type="region of interest" description="Disordered" evidence="1">
    <location>
        <begin position="9"/>
        <end position="59"/>
    </location>
</feature>
<dbReference type="Proteomes" id="UP000315295">
    <property type="component" value="Unassembled WGS sequence"/>
</dbReference>
<comment type="caution">
    <text evidence="2">The sequence shown here is derived from an EMBL/GenBank/DDBJ whole genome shotgun (WGS) entry which is preliminary data.</text>
</comment>
<evidence type="ECO:0000256" key="1">
    <source>
        <dbReference type="SAM" id="MobiDB-lite"/>
    </source>
</evidence>
<feature type="compositionally biased region" description="Basic and acidic residues" evidence="1">
    <location>
        <begin position="47"/>
        <end position="59"/>
    </location>
</feature>
<feature type="compositionally biased region" description="Polar residues" evidence="1">
    <location>
        <begin position="35"/>
        <end position="46"/>
    </location>
</feature>
<sequence length="394" mass="43796">MLLVLKFMPKQQSGAKPGSHLERLATMKNDKVDSTSKVTPRSTPHTAETDSPARKKETARMGNCEKFTKPTSREAATICVLLKPDLVEDMDACAKFIDGVRKVVYPSSFAKHTAEYRKTALLAMMQKTTILVAESMLLNQEDTKVAKKVAKVMAIEAYYSADKIKMLESEIVALKGYNISAPIFLQLEIACQDIVNLKTRLDVIQVKYESAEKEIGCHIPQIQHLKRAVSELCFATYAKDEELIAIYNQVIHFKKIVDKLKPQVLELQGALNINEGLKKEVNELQRFHVGLLEKNGQLNGEKAGLEALLVQSQADFYKLGYVDHLFGRPSDFKFAERYSKTFSISPEDLLAFTFEASIGEVVKEVNVQDGVAEGKTSNDVAAENVVTGKGMAAE</sequence>
<proteinExistence type="predicted"/>
<name>A0A540MPX3_MALBA</name>
<evidence type="ECO:0000313" key="3">
    <source>
        <dbReference type="Proteomes" id="UP000315295"/>
    </source>
</evidence>
<keyword evidence="3" id="KW-1185">Reference proteome</keyword>
<feature type="compositionally biased region" description="Basic and acidic residues" evidence="1">
    <location>
        <begin position="19"/>
        <end position="34"/>
    </location>
</feature>
<accession>A0A540MPX3</accession>
<dbReference type="AlphaFoldDB" id="A0A540MPX3"/>
<evidence type="ECO:0000313" key="2">
    <source>
        <dbReference type="EMBL" id="TQE00430.1"/>
    </source>
</evidence>
<dbReference type="EMBL" id="VIEB01000213">
    <property type="protein sequence ID" value="TQE00430.1"/>
    <property type="molecule type" value="Genomic_DNA"/>
</dbReference>
<gene>
    <name evidence="2" type="ORF">C1H46_013938</name>
</gene>